<evidence type="ECO:0000256" key="1">
    <source>
        <dbReference type="ARBA" id="ARBA00022630"/>
    </source>
</evidence>
<sequence>MICAGTGVASFRAFVQQRTEQISARRAVATALLILGYRHLEKATLYLAEFGQLEAQGAVQVKRAASKSLDESKGCRDVQYLL</sequence>
<dbReference type="GO" id="GO:0010181">
    <property type="term" value="F:FMN binding"/>
    <property type="evidence" value="ECO:0007669"/>
    <property type="project" value="TreeGrafter"/>
</dbReference>
<dbReference type="InterPro" id="IPR001433">
    <property type="entry name" value="OxRdtase_FAD/NAD-bd"/>
</dbReference>
<protein>
    <recommendedName>
        <fullName evidence="2">Oxidoreductase FAD/NAD(P)-binding domain-containing protein</fullName>
    </recommendedName>
</protein>
<organism evidence="3 4">
    <name type="scientific">Alectoria fallacina</name>
    <dbReference type="NCBI Taxonomy" id="1903189"/>
    <lineage>
        <taxon>Eukaryota</taxon>
        <taxon>Fungi</taxon>
        <taxon>Dikarya</taxon>
        <taxon>Ascomycota</taxon>
        <taxon>Pezizomycotina</taxon>
        <taxon>Lecanoromycetes</taxon>
        <taxon>OSLEUM clade</taxon>
        <taxon>Lecanoromycetidae</taxon>
        <taxon>Lecanorales</taxon>
        <taxon>Lecanorineae</taxon>
        <taxon>Parmeliaceae</taxon>
        <taxon>Alectoria</taxon>
    </lineage>
</organism>
<dbReference type="Pfam" id="PF00175">
    <property type="entry name" value="NAD_binding_1"/>
    <property type="match status" value="1"/>
</dbReference>
<dbReference type="PANTHER" id="PTHR19384:SF127">
    <property type="entry name" value="BIFUNCTIONAL CYTOCHROME P450_NADPH--P450 REDUCTASE"/>
    <property type="match status" value="1"/>
</dbReference>
<dbReference type="SUPFAM" id="SSF52343">
    <property type="entry name" value="Ferredoxin reductase-like, C-terminal NADP-linked domain"/>
    <property type="match status" value="1"/>
</dbReference>
<gene>
    <name evidence="3" type="ORF">ALECFALPRED_001140</name>
</gene>
<dbReference type="GO" id="GO:0005829">
    <property type="term" value="C:cytosol"/>
    <property type="evidence" value="ECO:0007669"/>
    <property type="project" value="TreeGrafter"/>
</dbReference>
<accession>A0A8H3FB25</accession>
<feature type="domain" description="Oxidoreductase FAD/NAD(P)-binding" evidence="2">
    <location>
        <begin position="1"/>
        <end position="67"/>
    </location>
</feature>
<dbReference type="InterPro" id="IPR039261">
    <property type="entry name" value="FNR_nucleotide-bd"/>
</dbReference>
<evidence type="ECO:0000313" key="4">
    <source>
        <dbReference type="Proteomes" id="UP000664203"/>
    </source>
</evidence>
<dbReference type="Proteomes" id="UP000664203">
    <property type="component" value="Unassembled WGS sequence"/>
</dbReference>
<comment type="caution">
    <text evidence="3">The sequence shown here is derived from an EMBL/GenBank/DDBJ whole genome shotgun (WGS) entry which is preliminary data.</text>
</comment>
<dbReference type="Gene3D" id="3.40.50.80">
    <property type="entry name" value="Nucleotide-binding domain of ferredoxin-NADP reductase (FNR) module"/>
    <property type="match status" value="1"/>
</dbReference>
<keyword evidence="1" id="KW-0285">Flavoprotein</keyword>
<reference evidence="3" key="1">
    <citation type="submission" date="2021-03" db="EMBL/GenBank/DDBJ databases">
        <authorList>
            <person name="Tagirdzhanova G."/>
        </authorList>
    </citation>
    <scope>NUCLEOTIDE SEQUENCE</scope>
</reference>
<evidence type="ECO:0000259" key="2">
    <source>
        <dbReference type="Pfam" id="PF00175"/>
    </source>
</evidence>
<proteinExistence type="predicted"/>
<name>A0A8H3FB25_9LECA</name>
<dbReference type="AlphaFoldDB" id="A0A8H3FB25"/>
<dbReference type="OrthoDB" id="5243172at2759"/>
<dbReference type="PANTHER" id="PTHR19384">
    <property type="entry name" value="NITRIC OXIDE SYNTHASE-RELATED"/>
    <property type="match status" value="1"/>
</dbReference>
<dbReference type="EMBL" id="CAJPDR010000121">
    <property type="protein sequence ID" value="CAF9919367.1"/>
    <property type="molecule type" value="Genomic_DNA"/>
</dbReference>
<dbReference type="GO" id="GO:0050660">
    <property type="term" value="F:flavin adenine dinucleotide binding"/>
    <property type="evidence" value="ECO:0007669"/>
    <property type="project" value="TreeGrafter"/>
</dbReference>
<evidence type="ECO:0000313" key="3">
    <source>
        <dbReference type="EMBL" id="CAF9919367.1"/>
    </source>
</evidence>
<dbReference type="GO" id="GO:0003958">
    <property type="term" value="F:NADPH-hemoprotein reductase activity"/>
    <property type="evidence" value="ECO:0007669"/>
    <property type="project" value="TreeGrafter"/>
</dbReference>
<keyword evidence="4" id="KW-1185">Reference proteome</keyword>